<name>A0A8J5V8D3_ZIZPA</name>
<gene>
    <name evidence="1" type="ORF">GUJ93_ZPchr0004g40466</name>
</gene>
<dbReference type="Proteomes" id="UP000729402">
    <property type="component" value="Unassembled WGS sequence"/>
</dbReference>
<dbReference type="EMBL" id="JAAALK010000285">
    <property type="protein sequence ID" value="KAG8064307.1"/>
    <property type="molecule type" value="Genomic_DNA"/>
</dbReference>
<sequence>MMSTGRRGQTVLLPQQQAEEEQAYWAAAQFAGMMLPPQMEQPAGEVEPANWAPAQAMMQPPLPQQQAEEEQAYWAAAQIAGMLPKQMVQPTELELLEPANWAPAQAVPPLPQQQAEQEQFAGMLPQQMVQPAELEPAQAVIQQPQLLIGQPYWGPVQAMTPPEEEEKQ</sequence>
<reference evidence="1" key="1">
    <citation type="journal article" date="2021" name="bioRxiv">
        <title>Whole Genome Assembly and Annotation of Northern Wild Rice, Zizania palustris L., Supports a Whole Genome Duplication in the Zizania Genus.</title>
        <authorList>
            <person name="Haas M."/>
            <person name="Kono T."/>
            <person name="Macchietto M."/>
            <person name="Millas R."/>
            <person name="McGilp L."/>
            <person name="Shao M."/>
            <person name="Duquette J."/>
            <person name="Hirsch C.N."/>
            <person name="Kimball J."/>
        </authorList>
    </citation>
    <scope>NUCLEOTIDE SEQUENCE</scope>
    <source>
        <tissue evidence="1">Fresh leaf tissue</tissue>
    </source>
</reference>
<evidence type="ECO:0000313" key="1">
    <source>
        <dbReference type="EMBL" id="KAG8064307.1"/>
    </source>
</evidence>
<accession>A0A8J5V8D3</accession>
<proteinExistence type="predicted"/>
<protein>
    <submittedName>
        <fullName evidence="1">Uncharacterized protein</fullName>
    </submittedName>
</protein>
<keyword evidence="2" id="KW-1185">Reference proteome</keyword>
<evidence type="ECO:0000313" key="2">
    <source>
        <dbReference type="Proteomes" id="UP000729402"/>
    </source>
</evidence>
<comment type="caution">
    <text evidence="1">The sequence shown here is derived from an EMBL/GenBank/DDBJ whole genome shotgun (WGS) entry which is preliminary data.</text>
</comment>
<reference evidence="1" key="2">
    <citation type="submission" date="2021-02" db="EMBL/GenBank/DDBJ databases">
        <authorList>
            <person name="Kimball J.A."/>
            <person name="Haas M.W."/>
            <person name="Macchietto M."/>
            <person name="Kono T."/>
            <person name="Duquette J."/>
            <person name="Shao M."/>
        </authorList>
    </citation>
    <scope>NUCLEOTIDE SEQUENCE</scope>
    <source>
        <tissue evidence="1">Fresh leaf tissue</tissue>
    </source>
</reference>
<dbReference type="AlphaFoldDB" id="A0A8J5V8D3"/>
<organism evidence="1 2">
    <name type="scientific">Zizania palustris</name>
    <name type="common">Northern wild rice</name>
    <dbReference type="NCBI Taxonomy" id="103762"/>
    <lineage>
        <taxon>Eukaryota</taxon>
        <taxon>Viridiplantae</taxon>
        <taxon>Streptophyta</taxon>
        <taxon>Embryophyta</taxon>
        <taxon>Tracheophyta</taxon>
        <taxon>Spermatophyta</taxon>
        <taxon>Magnoliopsida</taxon>
        <taxon>Liliopsida</taxon>
        <taxon>Poales</taxon>
        <taxon>Poaceae</taxon>
        <taxon>BOP clade</taxon>
        <taxon>Oryzoideae</taxon>
        <taxon>Oryzeae</taxon>
        <taxon>Zizaniinae</taxon>
        <taxon>Zizania</taxon>
    </lineage>
</organism>